<dbReference type="SUPFAM" id="SSF51445">
    <property type="entry name" value="(Trans)glycosidases"/>
    <property type="match status" value="1"/>
</dbReference>
<reference evidence="2" key="1">
    <citation type="submission" date="2022-11" db="UniProtKB">
        <authorList>
            <consortium name="WormBaseParasite"/>
        </authorList>
    </citation>
    <scope>IDENTIFICATION</scope>
</reference>
<dbReference type="AlphaFoldDB" id="A0A914DK09"/>
<accession>A0A914DK09</accession>
<dbReference type="InterPro" id="IPR017853">
    <property type="entry name" value="GH"/>
</dbReference>
<dbReference type="Proteomes" id="UP000887540">
    <property type="component" value="Unplaced"/>
</dbReference>
<protein>
    <submittedName>
        <fullName evidence="2">Uncharacterized protein</fullName>
    </submittedName>
</protein>
<proteinExistence type="predicted"/>
<dbReference type="WBParaSite" id="ACRNAN_scaffold26913.g11499.t1">
    <property type="protein sequence ID" value="ACRNAN_scaffold26913.g11499.t1"/>
    <property type="gene ID" value="ACRNAN_scaffold26913.g11499"/>
</dbReference>
<evidence type="ECO:0000313" key="2">
    <source>
        <dbReference type="WBParaSite" id="ACRNAN_scaffold26913.g11499.t1"/>
    </source>
</evidence>
<name>A0A914DK09_9BILA</name>
<sequence>MVVHLDGSQEVLVRVPVGSESFYPISYSLYFYVLGVVQNALNALGSTKVNVLWLDIENSQYQQWSTDTSTNQQFFVNLWNAAVPYAGKSFDYLGVYSFKTQWDPVMGDTFNAGLPATTPIWWARYNSNTV</sequence>
<keyword evidence="1" id="KW-1185">Reference proteome</keyword>
<evidence type="ECO:0000313" key="1">
    <source>
        <dbReference type="Proteomes" id="UP000887540"/>
    </source>
</evidence>
<organism evidence="1 2">
    <name type="scientific">Acrobeloides nanus</name>
    <dbReference type="NCBI Taxonomy" id="290746"/>
    <lineage>
        <taxon>Eukaryota</taxon>
        <taxon>Metazoa</taxon>
        <taxon>Ecdysozoa</taxon>
        <taxon>Nematoda</taxon>
        <taxon>Chromadorea</taxon>
        <taxon>Rhabditida</taxon>
        <taxon>Tylenchina</taxon>
        <taxon>Cephalobomorpha</taxon>
        <taxon>Cephaloboidea</taxon>
        <taxon>Cephalobidae</taxon>
        <taxon>Acrobeloides</taxon>
    </lineage>
</organism>
<dbReference type="Gene3D" id="3.20.20.80">
    <property type="entry name" value="Glycosidases"/>
    <property type="match status" value="1"/>
</dbReference>